<comment type="similarity">
    <text evidence="2 6">Belongs to the TGF-beta family.</text>
</comment>
<feature type="domain" description="TGF-beta family profile" evidence="9">
    <location>
        <begin position="340"/>
        <end position="479"/>
    </location>
</feature>
<feature type="compositionally biased region" description="Low complexity" evidence="8">
    <location>
        <begin position="179"/>
        <end position="192"/>
    </location>
</feature>
<keyword evidence="5" id="KW-1015">Disulfide bond</keyword>
<dbReference type="Gene3D" id="2.10.90.10">
    <property type="entry name" value="Cystine-knot cytokines"/>
    <property type="match status" value="1"/>
</dbReference>
<keyword evidence="4 6" id="KW-0339">Growth factor</keyword>
<dbReference type="PANTHER" id="PTHR11937">
    <property type="entry name" value="ACTIN"/>
    <property type="match status" value="1"/>
</dbReference>
<evidence type="ECO:0000256" key="4">
    <source>
        <dbReference type="ARBA" id="ARBA00023030"/>
    </source>
</evidence>
<dbReference type="SMART" id="SM00268">
    <property type="entry name" value="ACTIN"/>
    <property type="match status" value="1"/>
</dbReference>
<dbReference type="Pfam" id="PF00022">
    <property type="entry name" value="Actin"/>
    <property type="match status" value="1"/>
</dbReference>
<dbReference type="SUPFAM" id="SSF57501">
    <property type="entry name" value="Cystine-knot cytokines"/>
    <property type="match status" value="1"/>
</dbReference>
<sequence>MDISQQEYETKYAEYLERVNRRRTLAGTTEDGWYEQRQLFRFPGSDHTLNHRKLRRKRSLHNDYDLVYIRFDIPTRNASTGQMTGFQSPSLYHDPRGQHGEEEEEEDDAAVVDNPANALDHSSPSSSHSIHRPGHRQSLSELPPISPENIEESSLNIMLTRRQNSARSTNAHSKHQHHSQQQQQAHQVQQSAPSPPASPSQLHQHQLQAHGHRRKGRVRFKQHQQQHHHTSQQQQHQLHPGRATVTIHVYQLVEPYERHFLTSKTVAVQEIPPNGSRWYQLPLEEAVRTWLDGSRKNLGLELYCEGCHAQDVHIVHDSSPYFRSYDETPVLNVVGRLVQREKRSKLQRYRPQMRDYLSPPKTTACTAGNKRCCRHPLLVDFRDIEGFDFIIQPKIFDAGFCRGRCPTKFNPATHHALLQSLLHEHIKYDVPKPCCAPSSLDHIDVLHADPKNPQRLKLLNKIITMPLYETMLQEKPAIVLEIGTALTKLGFAGEPYPRSIIPSEVLDHQAKNAGLTAPNRRLFDYTNEVELYDWLVEFLKTIFFKYVLVSPKDRKVVIVESVLCPTIIKEKLARALFVHFDVSSVFFVPTHLVVLATLAVETALVVDIGYKEAIVVPVFCGVQALYAWEAQPLAAESVHNEIRRQLIESGVDEGLLTDSTVEDIKIRTCFVTTAERAAKYRADGGASLQPCPDVDYPAKGDSIIKVTGRLRETAYEVMFPEDNDRLGLPYIVLNAILKCPRDMRVPLASNLVLIGGSTMVQGLTARLKSELLALLQTDLYKERLFVQAFKFHKAPAEPNFTAWLGGSIYGATDLVLTKSITREAYSKNQTIPDFTNYEETRGVPMRG</sequence>
<evidence type="ECO:0000256" key="1">
    <source>
        <dbReference type="ARBA" id="ARBA00004613"/>
    </source>
</evidence>
<evidence type="ECO:0000256" key="3">
    <source>
        <dbReference type="ARBA" id="ARBA00022525"/>
    </source>
</evidence>
<evidence type="ECO:0000256" key="7">
    <source>
        <dbReference type="RuleBase" id="RU000487"/>
    </source>
</evidence>
<accession>A0A182X084</accession>
<feature type="compositionally biased region" description="Polar residues" evidence="8">
    <location>
        <begin position="77"/>
        <end position="90"/>
    </location>
</feature>
<dbReference type="GO" id="GO:0008083">
    <property type="term" value="F:growth factor activity"/>
    <property type="evidence" value="ECO:0007669"/>
    <property type="project" value="UniProtKB-KW"/>
</dbReference>
<dbReference type="FunFam" id="2.10.90.10:FF:000058">
    <property type="entry name" value="Maverick"/>
    <property type="match status" value="1"/>
</dbReference>
<dbReference type="InterPro" id="IPR017948">
    <property type="entry name" value="TGFb_CS"/>
</dbReference>
<feature type="compositionally biased region" description="Basic residues" evidence="8">
    <location>
        <begin position="210"/>
        <end position="230"/>
    </location>
</feature>
<dbReference type="SMART" id="SM00204">
    <property type="entry name" value="TGFB"/>
    <property type="match status" value="1"/>
</dbReference>
<evidence type="ECO:0000259" key="9">
    <source>
        <dbReference type="PROSITE" id="PS51362"/>
    </source>
</evidence>
<keyword evidence="3" id="KW-0964">Secreted</keyword>
<dbReference type="Pfam" id="PF00019">
    <property type="entry name" value="TGF_beta"/>
    <property type="match status" value="1"/>
</dbReference>
<evidence type="ECO:0000256" key="2">
    <source>
        <dbReference type="ARBA" id="ARBA00006656"/>
    </source>
</evidence>
<dbReference type="EnsemblMetazoa" id="AQUA003201-RA">
    <property type="protein sequence ID" value="AQUA003201-PA"/>
    <property type="gene ID" value="AQUA003201"/>
</dbReference>
<dbReference type="InterPro" id="IPR001839">
    <property type="entry name" value="TGF-b_C"/>
</dbReference>
<comment type="similarity">
    <text evidence="7">Belongs to the actin family.</text>
</comment>
<comment type="subcellular location">
    <subcellularLocation>
        <location evidence="1">Secreted</location>
    </subcellularLocation>
</comment>
<dbReference type="Gene3D" id="3.90.640.10">
    <property type="entry name" value="Actin, Chain A, domain 4"/>
    <property type="match status" value="1"/>
</dbReference>
<evidence type="ECO:0000313" key="10">
    <source>
        <dbReference type="EnsemblMetazoa" id="AQUA003201-PA"/>
    </source>
</evidence>
<dbReference type="InterPro" id="IPR004000">
    <property type="entry name" value="Actin"/>
</dbReference>
<feature type="compositionally biased region" description="Acidic residues" evidence="8">
    <location>
        <begin position="101"/>
        <end position="110"/>
    </location>
</feature>
<dbReference type="PROSITE" id="PS00250">
    <property type="entry name" value="TGF_BETA_1"/>
    <property type="match status" value="1"/>
</dbReference>
<dbReference type="InterPro" id="IPR029034">
    <property type="entry name" value="Cystine-knot_cytokine"/>
</dbReference>
<dbReference type="Gene3D" id="3.30.420.40">
    <property type="match status" value="2"/>
</dbReference>
<dbReference type="PROSITE" id="PS51362">
    <property type="entry name" value="TGF_BETA_2"/>
    <property type="match status" value="1"/>
</dbReference>
<evidence type="ECO:0000256" key="5">
    <source>
        <dbReference type="ARBA" id="ARBA00023157"/>
    </source>
</evidence>
<dbReference type="STRING" id="34691.A0A182X084"/>
<feature type="region of interest" description="Disordered" evidence="8">
    <location>
        <begin position="162"/>
        <end position="240"/>
    </location>
</feature>
<reference evidence="10" key="1">
    <citation type="submission" date="2020-05" db="UniProtKB">
        <authorList>
            <consortium name="EnsemblMetazoa"/>
        </authorList>
    </citation>
    <scope>IDENTIFICATION</scope>
    <source>
        <strain evidence="10">SANGQUA</strain>
    </source>
</reference>
<keyword evidence="11" id="KW-1185">Reference proteome</keyword>
<dbReference type="Gene3D" id="2.60.120.970">
    <property type="match status" value="1"/>
</dbReference>
<protein>
    <recommendedName>
        <fullName evidence="9">TGF-beta family profile domain-containing protein</fullName>
    </recommendedName>
</protein>
<organism evidence="10 11">
    <name type="scientific">Anopheles quadriannulatus</name>
    <name type="common">Mosquito</name>
    <dbReference type="NCBI Taxonomy" id="34691"/>
    <lineage>
        <taxon>Eukaryota</taxon>
        <taxon>Metazoa</taxon>
        <taxon>Ecdysozoa</taxon>
        <taxon>Arthropoda</taxon>
        <taxon>Hexapoda</taxon>
        <taxon>Insecta</taxon>
        <taxon>Pterygota</taxon>
        <taxon>Neoptera</taxon>
        <taxon>Endopterygota</taxon>
        <taxon>Diptera</taxon>
        <taxon>Nematocera</taxon>
        <taxon>Culicoidea</taxon>
        <taxon>Culicidae</taxon>
        <taxon>Anophelinae</taxon>
        <taxon>Anopheles</taxon>
    </lineage>
</organism>
<dbReference type="InterPro" id="IPR043129">
    <property type="entry name" value="ATPase_NBD"/>
</dbReference>
<dbReference type="VEuPathDB" id="VectorBase:AQUA003201"/>
<dbReference type="Proteomes" id="UP000076407">
    <property type="component" value="Unassembled WGS sequence"/>
</dbReference>
<name>A0A182X084_ANOQN</name>
<proteinExistence type="inferred from homology"/>
<dbReference type="CDD" id="cd10207">
    <property type="entry name" value="ASKHA_NBD_Arp10"/>
    <property type="match status" value="1"/>
</dbReference>
<evidence type="ECO:0000256" key="6">
    <source>
        <dbReference type="RuleBase" id="RU000354"/>
    </source>
</evidence>
<feature type="compositionally biased region" description="Low complexity" evidence="8">
    <location>
        <begin position="199"/>
        <end position="209"/>
    </location>
</feature>
<dbReference type="SUPFAM" id="SSF53067">
    <property type="entry name" value="Actin-like ATPase domain"/>
    <property type="match status" value="2"/>
</dbReference>
<evidence type="ECO:0000256" key="8">
    <source>
        <dbReference type="SAM" id="MobiDB-lite"/>
    </source>
</evidence>
<dbReference type="GO" id="GO:0005576">
    <property type="term" value="C:extracellular region"/>
    <property type="evidence" value="ECO:0007669"/>
    <property type="project" value="UniProtKB-SubCell"/>
</dbReference>
<feature type="region of interest" description="Disordered" evidence="8">
    <location>
        <begin position="77"/>
        <end position="148"/>
    </location>
</feature>
<dbReference type="AlphaFoldDB" id="A0A182X084"/>
<evidence type="ECO:0000313" key="11">
    <source>
        <dbReference type="Proteomes" id="UP000076407"/>
    </source>
</evidence>